<dbReference type="Proteomes" id="UP000311919">
    <property type="component" value="Unassembled WGS sequence"/>
</dbReference>
<dbReference type="GO" id="GO:0005886">
    <property type="term" value="C:plasma membrane"/>
    <property type="evidence" value="ECO:0007669"/>
    <property type="project" value="TreeGrafter"/>
</dbReference>
<reference evidence="6 7" key="1">
    <citation type="submission" date="2019-03" db="EMBL/GenBank/DDBJ databases">
        <title>An improved genome assembly of the fluke Schistosoma japonicum.</title>
        <authorList>
            <person name="Hu W."/>
            <person name="Luo F."/>
            <person name="Yin M."/>
            <person name="Mo X."/>
            <person name="Sun C."/>
            <person name="Wu Q."/>
            <person name="Zhu B."/>
            <person name="Xiang M."/>
            <person name="Wang J."/>
            <person name="Wang Y."/>
            <person name="Zhang T."/>
            <person name="Xu B."/>
            <person name="Zheng H."/>
            <person name="Feng Z."/>
        </authorList>
    </citation>
    <scope>NUCLEOTIDE SEQUENCE [LARGE SCALE GENOMIC DNA]</scope>
    <source>
        <strain evidence="6">HuSjv2</strain>
        <tissue evidence="6">Worms</tissue>
    </source>
</reference>
<keyword evidence="3" id="KW-0472">Membrane</keyword>
<keyword evidence="1" id="KW-1015">Disulfide bond</keyword>
<evidence type="ECO:0000313" key="7">
    <source>
        <dbReference type="Proteomes" id="UP000311919"/>
    </source>
</evidence>
<evidence type="ECO:0000256" key="2">
    <source>
        <dbReference type="ARBA" id="ARBA00023319"/>
    </source>
</evidence>
<name>A0A4Z2D8Q5_SCHJA</name>
<dbReference type="InterPro" id="IPR036116">
    <property type="entry name" value="FN3_sf"/>
</dbReference>
<dbReference type="InterPro" id="IPR003598">
    <property type="entry name" value="Ig_sub2"/>
</dbReference>
<feature type="domain" description="Ig-like" evidence="4">
    <location>
        <begin position="326"/>
        <end position="421"/>
    </location>
</feature>
<protein>
    <submittedName>
        <fullName evidence="6">Protein sax-3</fullName>
    </submittedName>
</protein>
<dbReference type="AlphaFoldDB" id="A0A4Z2D8Q5"/>
<dbReference type="GO" id="GO:0007411">
    <property type="term" value="P:axon guidance"/>
    <property type="evidence" value="ECO:0007669"/>
    <property type="project" value="TreeGrafter"/>
</dbReference>
<dbReference type="CDD" id="cd00063">
    <property type="entry name" value="FN3"/>
    <property type="match status" value="2"/>
</dbReference>
<dbReference type="InterPro" id="IPR003961">
    <property type="entry name" value="FN3_dom"/>
</dbReference>
<sequence>MHRIVSITFYIVVNVNHLFLLNISSSKVVNVDFKKPVITEFPKDLITNESILEFTCKATGNPSPSIVWYNASTSQPLEDKLHSSGYQTSIHVNKHLGKLMISNPIKGKSYYVYCNASNIFGWVVSDPPVIGAIIYLYSEFSVNPSDIEAVEGTSVTLECLPPNGLPKPQISWIKNNQMMINEDKVQNSHNPDLSNIRIMPDGSLRIHPASIKDTGNYICVATNPVGERLSKPAYLHIKSRDHKYLTPKHIRVRQGQQVKLVCPSIKNEPIRWSLKSKRLFNVSERIQQIKGDLIIKRALHSDTDVYVCTTLNDKENEISLTVETPPIFLKSPVDLTLNVGDKAKFLCVADGNPKPGIYWELPDRSPVFPTDNSSTQSTSNKYIIHTDGTLEINSITLNDAGKYHCIAHSSIDMIQTSAILRIKRKKKITASILYQNQNVNKLKADNRNPVVESSSNSVEYVPPYIGLPPSNKTQVIGESVLMDCELPRLVRIIYPNNLDHSHKQMFVIQSTESWKITWRRSLLSQTNRQQHNNNNEIINGEDNRFKIFHTGSLQINNLQINDSGKYTCLLTDQFNVKYEVTASLNVVYSKIKEEISYYLQEYPLSAPNNIHIMNITDHSVTLSWNPPLIHNPRNNHKSILSINYWIELYTPKKSNQGCSYCSLNPNNYHKSTGINEIYHRLELMKQIYHEEQENNITDSITSLPGVISTVTIEAHYTQNIRINQLSQPINHKVTSLLTELKPFRCYEIGIKAFHNKISMNYLETSDIFTHTALTYETSPISPPRNIFASWLLNDNLELGWTAPPISDWNGIILGYIVYIYDELLKTYHNVNVSSEGRKIVINLNSLPKSFSIQLAAYTCVGIGIRSESLKIDNEQKLTTILYNDKDLTTFMTTEHFQLTVDDISIDHSNRNEKLINQPWFISAIISSLLAWCMIFTMCLLCWIRRNKFCRKRITYQITQPNFHYNTTLGSGNCKLKMSSINDKSKYNATVQPNNFTNNHINNPSTTVSISSSEQTCETSKTHPHISYLSMKQPSENISNSSSTKSCGLHYTEYIDETQINSQNKLHQFHLLDKNEVNSVIPQLIHTFIKQFTPNSSRNLPYILNDNQDPIKTNSLHFTSASQTSSEPFDSAIYLEQISNRQHFNDSSISMLSPPTLMTTINDDITDNRNEQIYSPIVTPYATASIIQNQNYDRNHFNENTSQTMYITCMNLTDCSKAINTKCTGGITMQSH</sequence>
<gene>
    <name evidence="6" type="ORF">EWB00_003337</name>
</gene>
<dbReference type="EMBL" id="SKCS01000207">
    <property type="protein sequence ID" value="TNN12854.1"/>
    <property type="molecule type" value="Genomic_DNA"/>
</dbReference>
<dbReference type="InterPro" id="IPR013783">
    <property type="entry name" value="Ig-like_fold"/>
</dbReference>
<proteinExistence type="predicted"/>
<keyword evidence="3" id="KW-0812">Transmembrane</keyword>
<dbReference type="GO" id="GO:0030424">
    <property type="term" value="C:axon"/>
    <property type="evidence" value="ECO:0007669"/>
    <property type="project" value="TreeGrafter"/>
</dbReference>
<feature type="transmembrane region" description="Helical" evidence="3">
    <location>
        <begin position="919"/>
        <end position="943"/>
    </location>
</feature>
<dbReference type="GO" id="GO:0007156">
    <property type="term" value="P:homophilic cell adhesion via plasma membrane adhesion molecules"/>
    <property type="evidence" value="ECO:0007669"/>
    <property type="project" value="TreeGrafter"/>
</dbReference>
<dbReference type="SMART" id="SM00408">
    <property type="entry name" value="IGc2"/>
    <property type="match status" value="5"/>
</dbReference>
<dbReference type="SUPFAM" id="SSF48726">
    <property type="entry name" value="Immunoglobulin"/>
    <property type="match status" value="5"/>
</dbReference>
<keyword evidence="2" id="KW-0393">Immunoglobulin domain</keyword>
<feature type="domain" description="Ig-like" evidence="4">
    <location>
        <begin position="462"/>
        <end position="585"/>
    </location>
</feature>
<dbReference type="OrthoDB" id="428111at2759"/>
<dbReference type="FunFam" id="2.60.40.10:FF:000032">
    <property type="entry name" value="palladin isoform X1"/>
    <property type="match status" value="2"/>
</dbReference>
<keyword evidence="7" id="KW-1185">Reference proteome</keyword>
<dbReference type="PANTHER" id="PTHR10075:SF103">
    <property type="entry name" value="ROUNDABOUT HOMOLOG 4"/>
    <property type="match status" value="1"/>
</dbReference>
<dbReference type="PROSITE" id="PS50853">
    <property type="entry name" value="FN3"/>
    <property type="match status" value="1"/>
</dbReference>
<dbReference type="InterPro" id="IPR003599">
    <property type="entry name" value="Ig_sub"/>
</dbReference>
<evidence type="ECO:0000259" key="4">
    <source>
        <dbReference type="PROSITE" id="PS50835"/>
    </source>
</evidence>
<feature type="domain" description="Ig-like" evidence="4">
    <location>
        <begin position="127"/>
        <end position="230"/>
    </location>
</feature>
<evidence type="ECO:0000256" key="3">
    <source>
        <dbReference type="SAM" id="Phobius"/>
    </source>
</evidence>
<dbReference type="PROSITE" id="PS50835">
    <property type="entry name" value="IG_LIKE"/>
    <property type="match status" value="5"/>
</dbReference>
<dbReference type="SMART" id="SM00409">
    <property type="entry name" value="IG"/>
    <property type="match status" value="4"/>
</dbReference>
<organism evidence="6 7">
    <name type="scientific">Schistosoma japonicum</name>
    <name type="common">Blood fluke</name>
    <dbReference type="NCBI Taxonomy" id="6182"/>
    <lineage>
        <taxon>Eukaryota</taxon>
        <taxon>Metazoa</taxon>
        <taxon>Spiralia</taxon>
        <taxon>Lophotrochozoa</taxon>
        <taxon>Platyhelminthes</taxon>
        <taxon>Trematoda</taxon>
        <taxon>Digenea</taxon>
        <taxon>Strigeidida</taxon>
        <taxon>Schistosomatoidea</taxon>
        <taxon>Schistosomatidae</taxon>
        <taxon>Schistosoma</taxon>
    </lineage>
</organism>
<dbReference type="SUPFAM" id="SSF49265">
    <property type="entry name" value="Fibronectin type III"/>
    <property type="match status" value="3"/>
</dbReference>
<accession>A0A4Z2D8Q5</accession>
<dbReference type="STRING" id="6182.A0A4Z2D8Q5"/>
<dbReference type="GO" id="GO:0098632">
    <property type="term" value="F:cell-cell adhesion mediator activity"/>
    <property type="evidence" value="ECO:0007669"/>
    <property type="project" value="TreeGrafter"/>
</dbReference>
<dbReference type="InterPro" id="IPR036179">
    <property type="entry name" value="Ig-like_dom_sf"/>
</dbReference>
<dbReference type="Gene3D" id="2.60.40.10">
    <property type="entry name" value="Immunoglobulins"/>
    <property type="match status" value="7"/>
</dbReference>
<keyword evidence="3" id="KW-1133">Transmembrane helix</keyword>
<dbReference type="Pfam" id="PF13927">
    <property type="entry name" value="Ig_3"/>
    <property type="match status" value="3"/>
</dbReference>
<evidence type="ECO:0000256" key="1">
    <source>
        <dbReference type="ARBA" id="ARBA00023157"/>
    </source>
</evidence>
<feature type="domain" description="Ig-like" evidence="4">
    <location>
        <begin position="232"/>
        <end position="319"/>
    </location>
</feature>
<evidence type="ECO:0000259" key="5">
    <source>
        <dbReference type="PROSITE" id="PS50853"/>
    </source>
</evidence>
<dbReference type="GO" id="GO:0070593">
    <property type="term" value="P:dendrite self-avoidance"/>
    <property type="evidence" value="ECO:0007669"/>
    <property type="project" value="TreeGrafter"/>
</dbReference>
<feature type="domain" description="Ig-like" evidence="4">
    <location>
        <begin position="36"/>
        <end position="118"/>
    </location>
</feature>
<dbReference type="InterPro" id="IPR007110">
    <property type="entry name" value="Ig-like_dom"/>
</dbReference>
<feature type="domain" description="Fibronectin type-III" evidence="5">
    <location>
        <begin position="782"/>
        <end position="876"/>
    </location>
</feature>
<dbReference type="PANTHER" id="PTHR10075">
    <property type="entry name" value="BASIGIN RELATED"/>
    <property type="match status" value="1"/>
</dbReference>
<dbReference type="SMART" id="SM00060">
    <property type="entry name" value="FN3"/>
    <property type="match status" value="2"/>
</dbReference>
<comment type="caution">
    <text evidence="6">The sequence shown here is derived from an EMBL/GenBank/DDBJ whole genome shotgun (WGS) entry which is preliminary data.</text>
</comment>
<evidence type="ECO:0000313" key="6">
    <source>
        <dbReference type="EMBL" id="TNN12854.1"/>
    </source>
</evidence>